<organism evidence="2 3">
    <name type="scientific">Rhizophagus irregularis</name>
    <dbReference type="NCBI Taxonomy" id="588596"/>
    <lineage>
        <taxon>Eukaryota</taxon>
        <taxon>Fungi</taxon>
        <taxon>Fungi incertae sedis</taxon>
        <taxon>Mucoromycota</taxon>
        <taxon>Glomeromycotina</taxon>
        <taxon>Glomeromycetes</taxon>
        <taxon>Glomerales</taxon>
        <taxon>Glomeraceae</taxon>
        <taxon>Rhizophagus</taxon>
    </lineage>
</organism>
<evidence type="ECO:0000313" key="3">
    <source>
        <dbReference type="Proteomes" id="UP000234323"/>
    </source>
</evidence>
<gene>
    <name evidence="2" type="ORF">RhiirA4_460502</name>
</gene>
<evidence type="ECO:0008006" key="4">
    <source>
        <dbReference type="Google" id="ProtNLM"/>
    </source>
</evidence>
<name>A0A2I1GGR6_9GLOM</name>
<dbReference type="VEuPathDB" id="FungiDB:RhiirFUN_015245"/>
<feature type="compositionally biased region" description="Polar residues" evidence="1">
    <location>
        <begin position="98"/>
        <end position="110"/>
    </location>
</feature>
<comment type="caution">
    <text evidence="2">The sequence shown here is derived from an EMBL/GenBank/DDBJ whole genome shotgun (WGS) entry which is preliminary data.</text>
</comment>
<dbReference type="EMBL" id="LLXI01000411">
    <property type="protein sequence ID" value="PKY45827.1"/>
    <property type="molecule type" value="Genomic_DNA"/>
</dbReference>
<dbReference type="VEuPathDB" id="FungiDB:FUN_010685"/>
<feature type="region of interest" description="Disordered" evidence="1">
    <location>
        <begin position="98"/>
        <end position="170"/>
    </location>
</feature>
<reference evidence="2 3" key="1">
    <citation type="submission" date="2015-10" db="EMBL/GenBank/DDBJ databases">
        <title>Genome analyses suggest a sexual origin of heterokaryosis in a supposedly ancient asexual fungus.</title>
        <authorList>
            <person name="Ropars J."/>
            <person name="Sedzielewska K."/>
            <person name="Noel J."/>
            <person name="Charron P."/>
            <person name="Farinelli L."/>
            <person name="Marton T."/>
            <person name="Kruger M."/>
            <person name="Pelin A."/>
            <person name="Brachmann A."/>
            <person name="Corradi N."/>
        </authorList>
    </citation>
    <scope>NUCLEOTIDE SEQUENCE [LARGE SCALE GENOMIC DNA]</scope>
    <source>
        <strain evidence="2 3">A4</strain>
    </source>
</reference>
<sequence>MSNMGDLVRNPNNAEDFLQFISYNEAVHLHEVTAHSFVENGFLETLFDKSPQAMDKVQTLYASSRSWNAFATRAYTLYGDMGDDTESECPSVDDELFASTSSSNLKSTPNPVLETPPILPDVEMTPVDQTVTPETSRKKDKQKAHVTDDKQSTTANPGAQTSAKKLRKGKNLSVPEVTQILTGFKKADDQHEQVRDIIVYFEKILGELMLWGNTIKLSVKRQHKYQTLRVKIVLNSFTLPQFNKFWTTDLGAECIREEWALKFCTCEARELEIKREIPPEEWVCLEVSKSEEKTELGMGKVLLEEENNEPYEKKSIILSGLGGFCTKSVNLVMLKRTNSVFTAHGSTPSYKVRIGIDQGEVISPLLCVIYIDPLLTVLKNEMKHSYVLSAPTLIASQEPSLDLRINNLVFMDDYSYFLNQVWHGSNVIHHRRILSN</sequence>
<evidence type="ECO:0000256" key="1">
    <source>
        <dbReference type="SAM" id="MobiDB-lite"/>
    </source>
</evidence>
<dbReference type="VEuPathDB" id="FungiDB:RhiirA1_478292"/>
<dbReference type="VEuPathDB" id="FungiDB:FUN_002442"/>
<accession>A0A2I1GGR6</accession>
<evidence type="ECO:0000313" key="2">
    <source>
        <dbReference type="EMBL" id="PKY45827.1"/>
    </source>
</evidence>
<feature type="compositionally biased region" description="Polar residues" evidence="1">
    <location>
        <begin position="152"/>
        <end position="163"/>
    </location>
</feature>
<dbReference type="VEuPathDB" id="FungiDB:RhiirFUN_010405"/>
<dbReference type="Proteomes" id="UP000234323">
    <property type="component" value="Unassembled WGS sequence"/>
</dbReference>
<protein>
    <recommendedName>
        <fullName evidence="4">Reverse transcriptase domain-containing protein</fullName>
    </recommendedName>
</protein>
<keyword evidence="3" id="KW-1185">Reference proteome</keyword>
<proteinExistence type="predicted"/>
<dbReference type="AlphaFoldDB" id="A0A2I1GGR6"/>